<evidence type="ECO:0000313" key="3">
    <source>
        <dbReference type="Proteomes" id="UP000030669"/>
    </source>
</evidence>
<evidence type="ECO:0000313" key="2">
    <source>
        <dbReference type="EMBL" id="EPQ51397.1"/>
    </source>
</evidence>
<accession>S7PVI0</accession>
<dbReference type="KEGG" id="gtr:GLOTRDRAFT_133259"/>
<sequence>MSPPDIAAILASMHIPARPPLRLPNELLEHVLTLVWCALPPSPAPPPCSSLLARPAKSVRWTTHAALASVDRQWRATMRRVRLRHVHLAACCDLAAYTRLRPAADDDDDDETALLAHGRLTVLFARAPENAPALAPAAVAALVPAPAHVDAAGDPARIQALLARYPRLRSLALHAPLAPRARFPSVRALTLLYAPPAPADLAAFPALARLRLLRVPKASAAFPPATQSGEDGKEKTRGACREPAVGSAWEREVRAGVVVERM</sequence>
<protein>
    <submittedName>
        <fullName evidence="2">Uncharacterized protein</fullName>
    </submittedName>
</protein>
<keyword evidence="3" id="KW-1185">Reference proteome</keyword>
<feature type="compositionally biased region" description="Basic and acidic residues" evidence="1">
    <location>
        <begin position="230"/>
        <end position="240"/>
    </location>
</feature>
<proteinExistence type="predicted"/>
<dbReference type="RefSeq" id="XP_007870355.1">
    <property type="nucleotide sequence ID" value="XM_007872164.1"/>
</dbReference>
<organism evidence="2 3">
    <name type="scientific">Gloeophyllum trabeum (strain ATCC 11539 / FP-39264 / Madison 617)</name>
    <name type="common">Brown rot fungus</name>
    <dbReference type="NCBI Taxonomy" id="670483"/>
    <lineage>
        <taxon>Eukaryota</taxon>
        <taxon>Fungi</taxon>
        <taxon>Dikarya</taxon>
        <taxon>Basidiomycota</taxon>
        <taxon>Agaricomycotina</taxon>
        <taxon>Agaricomycetes</taxon>
        <taxon>Gloeophyllales</taxon>
        <taxon>Gloeophyllaceae</taxon>
        <taxon>Gloeophyllum</taxon>
    </lineage>
</organism>
<reference evidence="2 3" key="1">
    <citation type="journal article" date="2012" name="Science">
        <title>The Paleozoic origin of enzymatic lignin decomposition reconstructed from 31 fungal genomes.</title>
        <authorList>
            <person name="Floudas D."/>
            <person name="Binder M."/>
            <person name="Riley R."/>
            <person name="Barry K."/>
            <person name="Blanchette R.A."/>
            <person name="Henrissat B."/>
            <person name="Martinez A.T."/>
            <person name="Otillar R."/>
            <person name="Spatafora J.W."/>
            <person name="Yadav J.S."/>
            <person name="Aerts A."/>
            <person name="Benoit I."/>
            <person name="Boyd A."/>
            <person name="Carlson A."/>
            <person name="Copeland A."/>
            <person name="Coutinho P.M."/>
            <person name="de Vries R.P."/>
            <person name="Ferreira P."/>
            <person name="Findley K."/>
            <person name="Foster B."/>
            <person name="Gaskell J."/>
            <person name="Glotzer D."/>
            <person name="Gorecki P."/>
            <person name="Heitman J."/>
            <person name="Hesse C."/>
            <person name="Hori C."/>
            <person name="Igarashi K."/>
            <person name="Jurgens J.A."/>
            <person name="Kallen N."/>
            <person name="Kersten P."/>
            <person name="Kohler A."/>
            <person name="Kuees U."/>
            <person name="Kumar T.K.A."/>
            <person name="Kuo A."/>
            <person name="LaButti K."/>
            <person name="Larrondo L.F."/>
            <person name="Lindquist E."/>
            <person name="Ling A."/>
            <person name="Lombard V."/>
            <person name="Lucas S."/>
            <person name="Lundell T."/>
            <person name="Martin R."/>
            <person name="McLaughlin D.J."/>
            <person name="Morgenstern I."/>
            <person name="Morin E."/>
            <person name="Murat C."/>
            <person name="Nagy L.G."/>
            <person name="Nolan M."/>
            <person name="Ohm R.A."/>
            <person name="Patyshakuliyeva A."/>
            <person name="Rokas A."/>
            <person name="Ruiz-Duenas F.J."/>
            <person name="Sabat G."/>
            <person name="Salamov A."/>
            <person name="Samejima M."/>
            <person name="Schmutz J."/>
            <person name="Slot J.C."/>
            <person name="St John F."/>
            <person name="Stenlid J."/>
            <person name="Sun H."/>
            <person name="Sun S."/>
            <person name="Syed K."/>
            <person name="Tsang A."/>
            <person name="Wiebenga A."/>
            <person name="Young D."/>
            <person name="Pisabarro A."/>
            <person name="Eastwood D.C."/>
            <person name="Martin F."/>
            <person name="Cullen D."/>
            <person name="Grigoriev I.V."/>
            <person name="Hibbett D.S."/>
        </authorList>
    </citation>
    <scope>NUCLEOTIDE SEQUENCE [LARGE SCALE GENOMIC DNA]</scope>
    <source>
        <strain evidence="2 3">ATCC 11539</strain>
    </source>
</reference>
<feature type="region of interest" description="Disordered" evidence="1">
    <location>
        <begin position="222"/>
        <end position="244"/>
    </location>
</feature>
<dbReference type="HOGENOM" id="CLU_1061932_0_0_1"/>
<name>S7PVI0_GLOTA</name>
<dbReference type="GeneID" id="19302696"/>
<dbReference type="Proteomes" id="UP000030669">
    <property type="component" value="Unassembled WGS sequence"/>
</dbReference>
<evidence type="ECO:0000256" key="1">
    <source>
        <dbReference type="SAM" id="MobiDB-lite"/>
    </source>
</evidence>
<gene>
    <name evidence="2" type="ORF">GLOTRDRAFT_133259</name>
</gene>
<dbReference type="EMBL" id="KB469311">
    <property type="protein sequence ID" value="EPQ51397.1"/>
    <property type="molecule type" value="Genomic_DNA"/>
</dbReference>
<dbReference type="AlphaFoldDB" id="S7PVI0"/>